<name>A0A371YND5_9GAMM</name>
<protein>
    <submittedName>
        <fullName evidence="1">IS701 family transposase</fullName>
    </submittedName>
</protein>
<reference evidence="1 2" key="1">
    <citation type="submission" date="2018-08" db="EMBL/GenBank/DDBJ databases">
        <title>The draft genome of Acinetobacter sichuanensis strain WCHAc060041.</title>
        <authorList>
            <person name="Qin J."/>
            <person name="Feng Y."/>
            <person name="Zong Z."/>
        </authorList>
    </citation>
    <scope>NUCLEOTIDE SEQUENCE [LARGE SCALE GENOMIC DNA]</scope>
    <source>
        <strain evidence="1 2">WCHAc060041</strain>
    </source>
</reference>
<organism evidence="1 2">
    <name type="scientific">Acinetobacter sichuanensis</name>
    <dbReference type="NCBI Taxonomy" id="2136183"/>
    <lineage>
        <taxon>Bacteria</taxon>
        <taxon>Pseudomonadati</taxon>
        <taxon>Pseudomonadota</taxon>
        <taxon>Gammaproteobacteria</taxon>
        <taxon>Moraxellales</taxon>
        <taxon>Moraxellaceae</taxon>
        <taxon>Acinetobacter</taxon>
    </lineage>
</organism>
<comment type="caution">
    <text evidence="1">The sequence shown here is derived from an EMBL/GenBank/DDBJ whole genome shotgun (WGS) entry which is preliminary data.</text>
</comment>
<feature type="non-terminal residue" evidence="1">
    <location>
        <position position="1"/>
    </location>
</feature>
<proteinExistence type="predicted"/>
<gene>
    <name evidence="1" type="ORF">C9E89_013345</name>
</gene>
<dbReference type="Proteomes" id="UP000240957">
    <property type="component" value="Unassembled WGS sequence"/>
</dbReference>
<dbReference type="AlphaFoldDB" id="A0A371YND5"/>
<accession>A0A371YND5</accession>
<evidence type="ECO:0000313" key="1">
    <source>
        <dbReference type="EMBL" id="RFC82991.1"/>
    </source>
</evidence>
<sequence length="48" mass="5878">QIQKTQWNDVFMNIYQWQKSLFRPIIKSFIDGFILDKNHLLPQKLQKS</sequence>
<evidence type="ECO:0000313" key="2">
    <source>
        <dbReference type="Proteomes" id="UP000240957"/>
    </source>
</evidence>
<dbReference type="EMBL" id="PYIX02000023">
    <property type="protein sequence ID" value="RFC82991.1"/>
    <property type="molecule type" value="Genomic_DNA"/>
</dbReference>